<protein>
    <recommendedName>
        <fullName evidence="4">Fimbrial biogenesis outer membrane usher protein</fullName>
    </recommendedName>
</protein>
<reference evidence="2 3" key="1">
    <citation type="submission" date="2019-10" db="EMBL/GenBank/DDBJ databases">
        <title>Vibrio sp. nov., isolated from Coralline algae surface.</title>
        <authorList>
            <person name="Geng Y."/>
            <person name="Zhang X."/>
        </authorList>
    </citation>
    <scope>NUCLEOTIDE SEQUENCE [LARGE SCALE GENOMIC DNA]</scope>
    <source>
        <strain evidence="2 3">SM1977</strain>
    </source>
</reference>
<dbReference type="GO" id="GO:0030246">
    <property type="term" value="F:carbohydrate binding"/>
    <property type="evidence" value="ECO:0007669"/>
    <property type="project" value="InterPro"/>
</dbReference>
<dbReference type="SUPFAM" id="SSF49452">
    <property type="entry name" value="Starch-binding domain-like"/>
    <property type="match status" value="1"/>
</dbReference>
<keyword evidence="1" id="KW-0732">Signal</keyword>
<name>A0A5Q0THJ6_9VIBR</name>
<dbReference type="PANTHER" id="PTHR30451">
    <property type="entry name" value="OUTER MEMBRANE USHER PROTEIN"/>
    <property type="match status" value="1"/>
</dbReference>
<keyword evidence="3" id="KW-1185">Reference proteome</keyword>
<dbReference type="InterPro" id="IPR000015">
    <property type="entry name" value="Fimb_usher"/>
</dbReference>
<feature type="chain" id="PRO_5024336858" description="Fimbrial biogenesis outer membrane usher protein" evidence="1">
    <location>
        <begin position="22"/>
        <end position="812"/>
    </location>
</feature>
<dbReference type="EMBL" id="CP045700">
    <property type="protein sequence ID" value="QGA66300.1"/>
    <property type="molecule type" value="Genomic_DNA"/>
</dbReference>
<dbReference type="RefSeq" id="WP_153448434.1">
    <property type="nucleotide sequence ID" value="NZ_CP045700.1"/>
</dbReference>
<sequence length="812" mass="89382">MNNIKRICWVYLATLSFSVQAATWWIELPVQIEGKVVTQLEIETDGMTVEKLDVERVTNAFKGLVSSELLQKISNQEHGDITIEELNSYGIHLNFSPQNLQFDLTLDSGAMAMSSLDFGYDYQVPDYSSSANVTFQNAFNFINRYDFEEKLSENTIEITGALNLFGVYGANLIWNGNIDFSGEGEITESRGPVLLYFDQPQIPMRISMGEMDTSSTNNLSSITITGLSISRSQNTLRPLETTTTAPNQVFELTESADVSILINGRLFNTIKLRPGRYSLDDLPISSGANDISLVINYLSGKQEIKEFSNFYSAAPLAKGFDDFNLSTGIVSDYSSDGLKATYQETWIASGLYRYGLTDGITLGAISTYHPDAQIVGLDLVFTSSLGTLSLRPSINLLSESINDNLALKGFAGGDESLALSVDYSQTFFATTTFTGTDIRLNANFLQNYSAQPWFLNSDQFDTSNTYIVSIGQGITEQLSLDLSGQYQELYFYNDTYNGKALLSFQWDSLTAKTGIEYYSDSENFTAETRYIFNVTWSGMISDSSIYGSLSYDQRGNYTRAELSSDSAKYVGDLDGSVSYTYVDNNSSASVESNYIANRFRGRMNYNYKLNQDKESSSSLTSNISTTFAFVDGRVSLSPQPIGALAMVDVHDSLTADVLINPSRDEYEGVASRYLSTHTALSSHITSRVIIESPDAQVGYNLGSGSYNVTPGSLTGHILEVGSDFSNTVIGQFIDQDSKPIALKVGKAYQGDHSVSFFTNSNGRFALEGVSTGIYNVEVSFDGQVFKGKLDIQPESNLLYRAGTVILQRTQAP</sequence>
<evidence type="ECO:0000313" key="3">
    <source>
        <dbReference type="Proteomes" id="UP000348942"/>
    </source>
</evidence>
<organism evidence="2 3">
    <name type="scientific">Vibrio algicola</name>
    <dbReference type="NCBI Taxonomy" id="2662262"/>
    <lineage>
        <taxon>Bacteria</taxon>
        <taxon>Pseudomonadati</taxon>
        <taxon>Pseudomonadota</taxon>
        <taxon>Gammaproteobacteria</taxon>
        <taxon>Vibrionales</taxon>
        <taxon>Vibrionaceae</taxon>
        <taxon>Vibrio</taxon>
    </lineage>
</organism>
<dbReference type="Gene3D" id="2.60.40.3110">
    <property type="match status" value="1"/>
</dbReference>
<proteinExistence type="predicted"/>
<dbReference type="AlphaFoldDB" id="A0A5Q0THJ6"/>
<dbReference type="GO" id="GO:0009297">
    <property type="term" value="P:pilus assembly"/>
    <property type="evidence" value="ECO:0007669"/>
    <property type="project" value="InterPro"/>
</dbReference>
<dbReference type="GO" id="GO:0015473">
    <property type="term" value="F:fimbrial usher porin activity"/>
    <property type="evidence" value="ECO:0007669"/>
    <property type="project" value="InterPro"/>
</dbReference>
<evidence type="ECO:0000256" key="1">
    <source>
        <dbReference type="SAM" id="SignalP"/>
    </source>
</evidence>
<dbReference type="InterPro" id="IPR013784">
    <property type="entry name" value="Carb-bd-like_fold"/>
</dbReference>
<evidence type="ECO:0008006" key="4">
    <source>
        <dbReference type="Google" id="ProtNLM"/>
    </source>
</evidence>
<feature type="signal peptide" evidence="1">
    <location>
        <begin position="1"/>
        <end position="21"/>
    </location>
</feature>
<accession>A0A5Q0THJ6</accession>
<evidence type="ECO:0000313" key="2">
    <source>
        <dbReference type="EMBL" id="QGA66300.1"/>
    </source>
</evidence>
<dbReference type="Proteomes" id="UP000348942">
    <property type="component" value="Chromosome 2"/>
</dbReference>
<dbReference type="PANTHER" id="PTHR30451:SF5">
    <property type="entry name" value="SLR0019 PROTEIN"/>
    <property type="match status" value="1"/>
</dbReference>
<dbReference type="GO" id="GO:0009279">
    <property type="term" value="C:cell outer membrane"/>
    <property type="evidence" value="ECO:0007669"/>
    <property type="project" value="TreeGrafter"/>
</dbReference>
<gene>
    <name evidence="2" type="ORF">GFB47_12745</name>
</gene>